<dbReference type="GeneID" id="54413617"/>
<feature type="region of interest" description="Disordered" evidence="2">
    <location>
        <begin position="1"/>
        <end position="31"/>
    </location>
</feature>
<feature type="compositionally biased region" description="Acidic residues" evidence="2">
    <location>
        <begin position="70"/>
        <end position="81"/>
    </location>
</feature>
<feature type="coiled-coil region" evidence="1">
    <location>
        <begin position="249"/>
        <end position="297"/>
    </location>
</feature>
<feature type="region of interest" description="Disordered" evidence="2">
    <location>
        <begin position="44"/>
        <end position="81"/>
    </location>
</feature>
<organism evidence="3 4">
    <name type="scientific">Dothidotthia symphoricarpi CBS 119687</name>
    <dbReference type="NCBI Taxonomy" id="1392245"/>
    <lineage>
        <taxon>Eukaryota</taxon>
        <taxon>Fungi</taxon>
        <taxon>Dikarya</taxon>
        <taxon>Ascomycota</taxon>
        <taxon>Pezizomycotina</taxon>
        <taxon>Dothideomycetes</taxon>
        <taxon>Pleosporomycetidae</taxon>
        <taxon>Pleosporales</taxon>
        <taxon>Dothidotthiaceae</taxon>
        <taxon>Dothidotthia</taxon>
    </lineage>
</organism>
<keyword evidence="4" id="KW-1185">Reference proteome</keyword>
<reference evidence="3" key="1">
    <citation type="journal article" date="2020" name="Stud. Mycol.">
        <title>101 Dothideomycetes genomes: a test case for predicting lifestyles and emergence of pathogens.</title>
        <authorList>
            <person name="Haridas S."/>
            <person name="Albert R."/>
            <person name="Binder M."/>
            <person name="Bloem J."/>
            <person name="Labutti K."/>
            <person name="Salamov A."/>
            <person name="Andreopoulos B."/>
            <person name="Baker S."/>
            <person name="Barry K."/>
            <person name="Bills G."/>
            <person name="Bluhm B."/>
            <person name="Cannon C."/>
            <person name="Castanera R."/>
            <person name="Culley D."/>
            <person name="Daum C."/>
            <person name="Ezra D."/>
            <person name="Gonzalez J."/>
            <person name="Henrissat B."/>
            <person name="Kuo A."/>
            <person name="Liang C."/>
            <person name="Lipzen A."/>
            <person name="Lutzoni F."/>
            <person name="Magnuson J."/>
            <person name="Mondo S."/>
            <person name="Nolan M."/>
            <person name="Ohm R."/>
            <person name="Pangilinan J."/>
            <person name="Park H.-J."/>
            <person name="Ramirez L."/>
            <person name="Alfaro M."/>
            <person name="Sun H."/>
            <person name="Tritt A."/>
            <person name="Yoshinaga Y."/>
            <person name="Zwiers L.-H."/>
            <person name="Turgeon B."/>
            <person name="Goodwin S."/>
            <person name="Spatafora J."/>
            <person name="Crous P."/>
            <person name="Grigoriev I."/>
        </authorList>
    </citation>
    <scope>NUCLEOTIDE SEQUENCE</scope>
    <source>
        <strain evidence="3">CBS 119687</strain>
    </source>
</reference>
<protein>
    <submittedName>
        <fullName evidence="3">Uncharacterized protein</fullName>
    </submittedName>
</protein>
<accession>A0A6A5ZXH2</accession>
<dbReference type="EMBL" id="ML977525">
    <property type="protein sequence ID" value="KAF2123603.1"/>
    <property type="molecule type" value="Genomic_DNA"/>
</dbReference>
<dbReference type="AlphaFoldDB" id="A0A6A5ZXH2"/>
<sequence>MSNSPKVQQSRHEELDGLPTTEHSESGTPSLLCELSRDIVNRDSIDFGNDNAKVDDEDSWRRSISVDGESGSEDEQEQEDSDLFDAEERMLKAEDKWIRAHGKLREEGDMPRYWYLLDHYTRDAFLYIVRMCSKVWKVKLLDMVTDDTISDFAASSNWLVANLERLIAGEYVASVDIEIELNTDLQAIAMACHYLDAPRFGGTVNNYIIKDFAACVRILANTDYTAELTNIATELYALKARINAHDASFKKLEKQNLKLKSDYVKLQMRCDACDAAYEELKKQTLEYADNLSKLEGLVTPQAEENTGTTRFVAILPTISIPYFKTYKLKKYKVFF</sequence>
<gene>
    <name evidence="3" type="ORF">P153DRAFT_435841</name>
</gene>
<proteinExistence type="predicted"/>
<evidence type="ECO:0000313" key="3">
    <source>
        <dbReference type="EMBL" id="KAF2123603.1"/>
    </source>
</evidence>
<evidence type="ECO:0000313" key="4">
    <source>
        <dbReference type="Proteomes" id="UP000799771"/>
    </source>
</evidence>
<dbReference type="Proteomes" id="UP000799771">
    <property type="component" value="Unassembled WGS sequence"/>
</dbReference>
<evidence type="ECO:0000256" key="1">
    <source>
        <dbReference type="SAM" id="Coils"/>
    </source>
</evidence>
<evidence type="ECO:0000256" key="2">
    <source>
        <dbReference type="SAM" id="MobiDB-lite"/>
    </source>
</evidence>
<name>A0A6A5ZXH2_9PLEO</name>
<dbReference type="RefSeq" id="XP_033517997.1">
    <property type="nucleotide sequence ID" value="XM_033673185.1"/>
</dbReference>
<keyword evidence="1" id="KW-0175">Coiled coil</keyword>